<dbReference type="GO" id="GO:0003713">
    <property type="term" value="F:transcription coactivator activity"/>
    <property type="evidence" value="ECO:0007669"/>
    <property type="project" value="InterPro"/>
</dbReference>
<dbReference type="Pfam" id="PF02229">
    <property type="entry name" value="PC4"/>
    <property type="match status" value="1"/>
</dbReference>
<keyword evidence="6" id="KW-0539">Nucleus</keyword>
<dbReference type="InterPro" id="IPR003173">
    <property type="entry name" value="PC4_C"/>
</dbReference>
<evidence type="ECO:0000256" key="3">
    <source>
        <dbReference type="ARBA" id="ARBA00023015"/>
    </source>
</evidence>
<feature type="region of interest" description="Disordered" evidence="7">
    <location>
        <begin position="1"/>
        <end position="50"/>
    </location>
</feature>
<reference evidence="9" key="1">
    <citation type="journal article" date="2023" name="Mol. Phylogenet. Evol.">
        <title>Genome-scale phylogeny and comparative genomics of the fungal order Sordariales.</title>
        <authorList>
            <person name="Hensen N."/>
            <person name="Bonometti L."/>
            <person name="Westerberg I."/>
            <person name="Brannstrom I.O."/>
            <person name="Guillou S."/>
            <person name="Cros-Aarteil S."/>
            <person name="Calhoun S."/>
            <person name="Haridas S."/>
            <person name="Kuo A."/>
            <person name="Mondo S."/>
            <person name="Pangilinan J."/>
            <person name="Riley R."/>
            <person name="LaButti K."/>
            <person name="Andreopoulos B."/>
            <person name="Lipzen A."/>
            <person name="Chen C."/>
            <person name="Yan M."/>
            <person name="Daum C."/>
            <person name="Ng V."/>
            <person name="Clum A."/>
            <person name="Steindorff A."/>
            <person name="Ohm R.A."/>
            <person name="Martin F."/>
            <person name="Silar P."/>
            <person name="Natvig D.O."/>
            <person name="Lalanne C."/>
            <person name="Gautier V."/>
            <person name="Ament-Velasquez S.L."/>
            <person name="Kruys A."/>
            <person name="Hutchinson M.I."/>
            <person name="Powell A.J."/>
            <person name="Barry K."/>
            <person name="Miller A.N."/>
            <person name="Grigoriev I.V."/>
            <person name="Debuchy R."/>
            <person name="Gladieux P."/>
            <person name="Hiltunen Thoren M."/>
            <person name="Johannesson H."/>
        </authorList>
    </citation>
    <scope>NUCLEOTIDE SEQUENCE</scope>
    <source>
        <strain evidence="9">CBS 731.68</strain>
    </source>
</reference>
<dbReference type="GO" id="GO:0005634">
    <property type="term" value="C:nucleus"/>
    <property type="evidence" value="ECO:0007669"/>
    <property type="project" value="UniProtKB-SubCell"/>
</dbReference>
<keyword evidence="10" id="KW-1185">Reference proteome</keyword>
<accession>A0AAN6Z2E3</accession>
<evidence type="ECO:0000256" key="1">
    <source>
        <dbReference type="ARBA" id="ARBA00004123"/>
    </source>
</evidence>
<keyword evidence="3" id="KW-0805">Transcription regulation</keyword>
<feature type="domain" description="Transcriptional coactivator p15 (PC4) C-terminal" evidence="8">
    <location>
        <begin position="45"/>
        <end position="96"/>
    </location>
</feature>
<feature type="compositionally biased region" description="Acidic residues" evidence="7">
    <location>
        <begin position="143"/>
        <end position="159"/>
    </location>
</feature>
<dbReference type="InterPro" id="IPR045125">
    <property type="entry name" value="Sub1/Tcp4-like"/>
</dbReference>
<evidence type="ECO:0000256" key="5">
    <source>
        <dbReference type="ARBA" id="ARBA00023163"/>
    </source>
</evidence>
<evidence type="ECO:0000313" key="9">
    <source>
        <dbReference type="EMBL" id="KAK4122482.1"/>
    </source>
</evidence>
<keyword evidence="5" id="KW-0804">Transcription</keyword>
<comment type="similarity">
    <text evidence="2">Belongs to the transcriptional coactivator PC4 family.</text>
</comment>
<dbReference type="PANTHER" id="PTHR13215">
    <property type="entry name" value="RNA POLYMERASE II TRANSCRIPTIONAL COACTIVATOR"/>
    <property type="match status" value="1"/>
</dbReference>
<dbReference type="EMBL" id="MU853231">
    <property type="protein sequence ID" value="KAK4122482.1"/>
    <property type="molecule type" value="Genomic_DNA"/>
</dbReference>
<feature type="region of interest" description="Disordered" evidence="7">
    <location>
        <begin position="106"/>
        <end position="159"/>
    </location>
</feature>
<evidence type="ECO:0000259" key="8">
    <source>
        <dbReference type="Pfam" id="PF02229"/>
    </source>
</evidence>
<comment type="subcellular location">
    <subcellularLocation>
        <location evidence="1">Nucleus</location>
    </subcellularLocation>
</comment>
<dbReference type="GO" id="GO:0003677">
    <property type="term" value="F:DNA binding"/>
    <property type="evidence" value="ECO:0007669"/>
    <property type="project" value="UniProtKB-KW"/>
</dbReference>
<name>A0AAN6Z2E3_9PEZI</name>
<sequence length="159" mass="17625">MPYNKKRQIDPDSDGEQQAVKKSKSAKTAKKDLAQGKDAEGNPYWEIGNNRRIGSSQFKGATLVNIREYYTAPDGELRPGKKGISLSLDQYKALLRIIPQLNDELRSQGHDVGGLPATGTSDVLVKAERPKAKRSKKANIDVTSDEEEEEEEDDDHDGE</sequence>
<evidence type="ECO:0000256" key="2">
    <source>
        <dbReference type="ARBA" id="ARBA00009001"/>
    </source>
</evidence>
<dbReference type="AlphaFoldDB" id="A0AAN6Z2E3"/>
<organism evidence="9 10">
    <name type="scientific">Parathielavia appendiculata</name>
    <dbReference type="NCBI Taxonomy" id="2587402"/>
    <lineage>
        <taxon>Eukaryota</taxon>
        <taxon>Fungi</taxon>
        <taxon>Dikarya</taxon>
        <taxon>Ascomycota</taxon>
        <taxon>Pezizomycotina</taxon>
        <taxon>Sordariomycetes</taxon>
        <taxon>Sordariomycetidae</taxon>
        <taxon>Sordariales</taxon>
        <taxon>Chaetomiaceae</taxon>
        <taxon>Parathielavia</taxon>
    </lineage>
</organism>
<evidence type="ECO:0000256" key="4">
    <source>
        <dbReference type="ARBA" id="ARBA00023125"/>
    </source>
</evidence>
<comment type="caution">
    <text evidence="9">The sequence shown here is derived from an EMBL/GenBank/DDBJ whole genome shotgun (WGS) entry which is preliminary data.</text>
</comment>
<evidence type="ECO:0000256" key="6">
    <source>
        <dbReference type="ARBA" id="ARBA00023242"/>
    </source>
</evidence>
<dbReference type="RefSeq" id="XP_062646253.1">
    <property type="nucleotide sequence ID" value="XM_062795274.1"/>
</dbReference>
<dbReference type="Proteomes" id="UP001302602">
    <property type="component" value="Unassembled WGS sequence"/>
</dbReference>
<reference evidence="9" key="2">
    <citation type="submission" date="2023-05" db="EMBL/GenBank/DDBJ databases">
        <authorList>
            <consortium name="Lawrence Berkeley National Laboratory"/>
            <person name="Steindorff A."/>
            <person name="Hensen N."/>
            <person name="Bonometti L."/>
            <person name="Westerberg I."/>
            <person name="Brannstrom I.O."/>
            <person name="Guillou S."/>
            <person name="Cros-Aarteil S."/>
            <person name="Calhoun S."/>
            <person name="Haridas S."/>
            <person name="Kuo A."/>
            <person name="Mondo S."/>
            <person name="Pangilinan J."/>
            <person name="Riley R."/>
            <person name="Labutti K."/>
            <person name="Andreopoulos B."/>
            <person name="Lipzen A."/>
            <person name="Chen C."/>
            <person name="Yanf M."/>
            <person name="Daum C."/>
            <person name="Ng V."/>
            <person name="Clum A."/>
            <person name="Ohm R."/>
            <person name="Martin F."/>
            <person name="Silar P."/>
            <person name="Natvig D."/>
            <person name="Lalanne C."/>
            <person name="Gautier V."/>
            <person name="Ament-Velasquez S.L."/>
            <person name="Kruys A."/>
            <person name="Hutchinson M.I."/>
            <person name="Powell A.J."/>
            <person name="Barry K."/>
            <person name="Miller A.N."/>
            <person name="Grigoriev I.V."/>
            <person name="Debuchy R."/>
            <person name="Gladieux P."/>
            <person name="Thoren M.H."/>
            <person name="Johannesson H."/>
        </authorList>
    </citation>
    <scope>NUCLEOTIDE SEQUENCE</scope>
    <source>
        <strain evidence="9">CBS 731.68</strain>
    </source>
</reference>
<proteinExistence type="inferred from homology"/>
<evidence type="ECO:0000256" key="7">
    <source>
        <dbReference type="SAM" id="MobiDB-lite"/>
    </source>
</evidence>
<dbReference type="GO" id="GO:0060261">
    <property type="term" value="P:positive regulation of transcription initiation by RNA polymerase II"/>
    <property type="evidence" value="ECO:0007669"/>
    <property type="project" value="InterPro"/>
</dbReference>
<dbReference type="InterPro" id="IPR009044">
    <property type="entry name" value="ssDNA-bd_transcriptional_reg"/>
</dbReference>
<evidence type="ECO:0000313" key="10">
    <source>
        <dbReference type="Proteomes" id="UP001302602"/>
    </source>
</evidence>
<keyword evidence="4" id="KW-0238">DNA-binding</keyword>
<dbReference type="GeneID" id="87832043"/>
<dbReference type="Gene3D" id="2.30.31.10">
    <property type="entry name" value="Transcriptional Coactivator Pc4, Chain A"/>
    <property type="match status" value="1"/>
</dbReference>
<feature type="compositionally biased region" description="Basic and acidic residues" evidence="7">
    <location>
        <begin position="29"/>
        <end position="40"/>
    </location>
</feature>
<protein>
    <submittedName>
        <fullName evidence="9">PC4-domain-containing protein</fullName>
    </submittedName>
</protein>
<dbReference type="SUPFAM" id="SSF54447">
    <property type="entry name" value="ssDNA-binding transcriptional regulator domain"/>
    <property type="match status" value="1"/>
</dbReference>
<gene>
    <name evidence="9" type="ORF">N657DRAFT_665035</name>
</gene>